<evidence type="ECO:0000313" key="3">
    <source>
        <dbReference type="Proteomes" id="UP000297245"/>
    </source>
</evidence>
<feature type="domain" description="Helitron helicase-like" evidence="1">
    <location>
        <begin position="1"/>
        <end position="74"/>
    </location>
</feature>
<proteinExistence type="predicted"/>
<sequence>MTCNPKWPEIKSQLRSGQNFSDVPIVVARVFRRRLALFEKALHTMFRNAGKVIYLIRSIEFQKCRGLPHAHILIKLERDCVEPAHIDSIISASMPSSPEDADLIQKFMIHKHPRESDPPSDYCQRLC</sequence>
<gene>
    <name evidence="2" type="ORF">K435DRAFT_818830</name>
</gene>
<dbReference type="Pfam" id="PF14214">
    <property type="entry name" value="Helitron_like_N"/>
    <property type="match status" value="1"/>
</dbReference>
<dbReference type="EMBL" id="ML179134">
    <property type="protein sequence ID" value="THU98510.1"/>
    <property type="molecule type" value="Genomic_DNA"/>
</dbReference>
<dbReference type="InterPro" id="IPR025476">
    <property type="entry name" value="Helitron_helicase-like"/>
</dbReference>
<accession>A0A4S8M8J4</accession>
<reference evidence="2 3" key="1">
    <citation type="journal article" date="2019" name="Nat. Ecol. Evol.">
        <title>Megaphylogeny resolves global patterns of mushroom evolution.</title>
        <authorList>
            <person name="Varga T."/>
            <person name="Krizsan K."/>
            <person name="Foldi C."/>
            <person name="Dima B."/>
            <person name="Sanchez-Garcia M."/>
            <person name="Sanchez-Ramirez S."/>
            <person name="Szollosi G.J."/>
            <person name="Szarkandi J.G."/>
            <person name="Papp V."/>
            <person name="Albert L."/>
            <person name="Andreopoulos W."/>
            <person name="Angelini C."/>
            <person name="Antonin V."/>
            <person name="Barry K.W."/>
            <person name="Bougher N.L."/>
            <person name="Buchanan P."/>
            <person name="Buyck B."/>
            <person name="Bense V."/>
            <person name="Catcheside P."/>
            <person name="Chovatia M."/>
            <person name="Cooper J."/>
            <person name="Damon W."/>
            <person name="Desjardin D."/>
            <person name="Finy P."/>
            <person name="Geml J."/>
            <person name="Haridas S."/>
            <person name="Hughes K."/>
            <person name="Justo A."/>
            <person name="Karasinski D."/>
            <person name="Kautmanova I."/>
            <person name="Kiss B."/>
            <person name="Kocsube S."/>
            <person name="Kotiranta H."/>
            <person name="LaButti K.M."/>
            <person name="Lechner B.E."/>
            <person name="Liimatainen K."/>
            <person name="Lipzen A."/>
            <person name="Lukacs Z."/>
            <person name="Mihaltcheva S."/>
            <person name="Morgado L.N."/>
            <person name="Niskanen T."/>
            <person name="Noordeloos M.E."/>
            <person name="Ohm R.A."/>
            <person name="Ortiz-Santana B."/>
            <person name="Ovrebo C."/>
            <person name="Racz N."/>
            <person name="Riley R."/>
            <person name="Savchenko A."/>
            <person name="Shiryaev A."/>
            <person name="Soop K."/>
            <person name="Spirin V."/>
            <person name="Szebenyi C."/>
            <person name="Tomsovsky M."/>
            <person name="Tulloss R.E."/>
            <person name="Uehling J."/>
            <person name="Grigoriev I.V."/>
            <person name="Vagvolgyi C."/>
            <person name="Papp T."/>
            <person name="Martin F.M."/>
            <person name="Miettinen O."/>
            <person name="Hibbett D.S."/>
            <person name="Nagy L.G."/>
        </authorList>
    </citation>
    <scope>NUCLEOTIDE SEQUENCE [LARGE SCALE GENOMIC DNA]</scope>
    <source>
        <strain evidence="2 3">CBS 962.96</strain>
    </source>
</reference>
<dbReference type="AlphaFoldDB" id="A0A4S8M8J4"/>
<keyword evidence="3" id="KW-1185">Reference proteome</keyword>
<dbReference type="OrthoDB" id="3366231at2759"/>
<organism evidence="2 3">
    <name type="scientific">Dendrothele bispora (strain CBS 962.96)</name>
    <dbReference type="NCBI Taxonomy" id="1314807"/>
    <lineage>
        <taxon>Eukaryota</taxon>
        <taxon>Fungi</taxon>
        <taxon>Dikarya</taxon>
        <taxon>Basidiomycota</taxon>
        <taxon>Agaricomycotina</taxon>
        <taxon>Agaricomycetes</taxon>
        <taxon>Agaricomycetidae</taxon>
        <taxon>Agaricales</taxon>
        <taxon>Agaricales incertae sedis</taxon>
        <taxon>Dendrothele</taxon>
    </lineage>
</organism>
<evidence type="ECO:0000313" key="2">
    <source>
        <dbReference type="EMBL" id="THU98510.1"/>
    </source>
</evidence>
<name>A0A4S8M8J4_DENBC</name>
<dbReference type="Proteomes" id="UP000297245">
    <property type="component" value="Unassembled WGS sequence"/>
</dbReference>
<evidence type="ECO:0000259" key="1">
    <source>
        <dbReference type="Pfam" id="PF14214"/>
    </source>
</evidence>
<protein>
    <recommendedName>
        <fullName evidence="1">Helitron helicase-like domain-containing protein</fullName>
    </recommendedName>
</protein>